<dbReference type="EMBL" id="NOJY02000008">
    <property type="protein sequence ID" value="RDY28139.1"/>
    <property type="molecule type" value="Genomic_DNA"/>
</dbReference>
<dbReference type="PROSITE" id="PS51750">
    <property type="entry name" value="BRO_N"/>
    <property type="match status" value="1"/>
</dbReference>
<dbReference type="Pfam" id="PF02498">
    <property type="entry name" value="Bro-N"/>
    <property type="match status" value="1"/>
</dbReference>
<keyword evidence="3" id="KW-1185">Reference proteome</keyword>
<dbReference type="InterPro" id="IPR005039">
    <property type="entry name" value="Ant_C"/>
</dbReference>
<sequence length="267" mass="30955">MQIFRNEEFGEISVVVEKNREYFEATKVAEILGYSNPRKAVLDHCNDGVTIRDVVVVAGIKKDGSQSTKRVKKKFIDEGNLYRLIMRSKLESAKKFERWVVNEVLPNLRRNGVYMNEEIIENIIQNPDFLIKVAENLKKEKLKVHELNETIIKCESLKTLGETIGDCKDAISIGAFAKVLHGLGIEIGRNRLFAWLRNNGYLMSQYLENQPKQMYIEQGLFKTRQTIINTEEEFKIRITTYITGKGQKYFIKLIEEDFGYGNVQKYV</sequence>
<evidence type="ECO:0000313" key="2">
    <source>
        <dbReference type="EMBL" id="RDY28139.1"/>
    </source>
</evidence>
<dbReference type="AlphaFoldDB" id="A0A371J5V4"/>
<reference evidence="2 3" key="1">
    <citation type="journal article" date="2017" name="Genome Announc.">
        <title>Draft Genome Sequence of Romboutsia weinsteinii sp. nov. Strain CCRI-19649(T) Isolated from Surface Water.</title>
        <authorList>
            <person name="Maheux A.F."/>
            <person name="Boudreau D.K."/>
            <person name="Berube E."/>
            <person name="Boissinot M."/>
            <person name="Cantin P."/>
            <person name="Raymond F."/>
            <person name="Corbeil J."/>
            <person name="Omar R.F."/>
            <person name="Bergeron M.G."/>
        </authorList>
    </citation>
    <scope>NUCLEOTIDE SEQUENCE [LARGE SCALE GENOMIC DNA]</scope>
    <source>
        <strain evidence="2 3">CCRI-19649</strain>
    </source>
</reference>
<accession>A0A371J5V4</accession>
<organism evidence="2 3">
    <name type="scientific">Romboutsia weinsteinii</name>
    <dbReference type="NCBI Taxonomy" id="2020949"/>
    <lineage>
        <taxon>Bacteria</taxon>
        <taxon>Bacillati</taxon>
        <taxon>Bacillota</taxon>
        <taxon>Clostridia</taxon>
        <taxon>Peptostreptococcales</taxon>
        <taxon>Peptostreptococcaceae</taxon>
        <taxon>Romboutsia</taxon>
    </lineage>
</organism>
<name>A0A371J5V4_9FIRM</name>
<dbReference type="SMART" id="SM01040">
    <property type="entry name" value="Bro-N"/>
    <property type="match status" value="1"/>
</dbReference>
<gene>
    <name evidence="2" type="ORF">CHL78_005960</name>
</gene>
<dbReference type="PANTHER" id="PTHR36180:SF2">
    <property type="entry name" value="BRO FAMILY PROTEIN"/>
    <property type="match status" value="1"/>
</dbReference>
<dbReference type="PANTHER" id="PTHR36180">
    <property type="entry name" value="DNA-BINDING PROTEIN-RELATED-RELATED"/>
    <property type="match status" value="1"/>
</dbReference>
<dbReference type="GO" id="GO:0003677">
    <property type="term" value="F:DNA binding"/>
    <property type="evidence" value="ECO:0007669"/>
    <property type="project" value="InterPro"/>
</dbReference>
<dbReference type="Proteomes" id="UP000215694">
    <property type="component" value="Unassembled WGS sequence"/>
</dbReference>
<protein>
    <submittedName>
        <fullName evidence="2">Phage repressor protein/antirepressor Ant</fullName>
    </submittedName>
</protein>
<dbReference type="InterPro" id="IPR003497">
    <property type="entry name" value="BRO_N_domain"/>
</dbReference>
<comment type="caution">
    <text evidence="2">The sequence shown here is derived from an EMBL/GenBank/DDBJ whole genome shotgun (WGS) entry which is preliminary data.</text>
</comment>
<dbReference type="Pfam" id="PF03374">
    <property type="entry name" value="ANT"/>
    <property type="match status" value="1"/>
</dbReference>
<evidence type="ECO:0000313" key="3">
    <source>
        <dbReference type="Proteomes" id="UP000215694"/>
    </source>
</evidence>
<dbReference type="RefSeq" id="WP_094368210.1">
    <property type="nucleotide sequence ID" value="NZ_NOJY02000008.1"/>
</dbReference>
<feature type="domain" description="Bro-N" evidence="1">
    <location>
        <begin position="1"/>
        <end position="112"/>
    </location>
</feature>
<proteinExistence type="predicted"/>
<evidence type="ECO:0000259" key="1">
    <source>
        <dbReference type="PROSITE" id="PS51750"/>
    </source>
</evidence>
<dbReference type="OrthoDB" id="9812611at2"/>